<proteinExistence type="predicted"/>
<name>A0A8X6WJ32_TRICX</name>
<protein>
    <submittedName>
        <fullName evidence="1">Uncharacterized protein</fullName>
    </submittedName>
</protein>
<dbReference type="Proteomes" id="UP000887159">
    <property type="component" value="Unassembled WGS sequence"/>
</dbReference>
<organism evidence="1 2">
    <name type="scientific">Trichonephila clavipes</name>
    <name type="common">Golden silk orbweaver</name>
    <name type="synonym">Nephila clavipes</name>
    <dbReference type="NCBI Taxonomy" id="2585209"/>
    <lineage>
        <taxon>Eukaryota</taxon>
        <taxon>Metazoa</taxon>
        <taxon>Ecdysozoa</taxon>
        <taxon>Arthropoda</taxon>
        <taxon>Chelicerata</taxon>
        <taxon>Arachnida</taxon>
        <taxon>Araneae</taxon>
        <taxon>Araneomorphae</taxon>
        <taxon>Entelegynae</taxon>
        <taxon>Araneoidea</taxon>
        <taxon>Nephilidae</taxon>
        <taxon>Trichonephila</taxon>
    </lineage>
</organism>
<dbReference type="AlphaFoldDB" id="A0A8X6WJ32"/>
<reference evidence="1" key="1">
    <citation type="submission" date="2020-08" db="EMBL/GenBank/DDBJ databases">
        <title>Multicomponent nature underlies the extraordinary mechanical properties of spider dragline silk.</title>
        <authorList>
            <person name="Kono N."/>
            <person name="Nakamura H."/>
            <person name="Mori M."/>
            <person name="Yoshida Y."/>
            <person name="Ohtoshi R."/>
            <person name="Malay A.D."/>
            <person name="Moran D.A.P."/>
            <person name="Tomita M."/>
            <person name="Numata K."/>
            <person name="Arakawa K."/>
        </authorList>
    </citation>
    <scope>NUCLEOTIDE SEQUENCE</scope>
</reference>
<dbReference type="EMBL" id="BMAU01021428">
    <property type="protein sequence ID" value="GFY34751.1"/>
    <property type="molecule type" value="Genomic_DNA"/>
</dbReference>
<gene>
    <name evidence="1" type="ORF">TNCV_844501</name>
</gene>
<evidence type="ECO:0000313" key="2">
    <source>
        <dbReference type="Proteomes" id="UP000887159"/>
    </source>
</evidence>
<evidence type="ECO:0000313" key="1">
    <source>
        <dbReference type="EMBL" id="GFY34751.1"/>
    </source>
</evidence>
<comment type="caution">
    <text evidence="1">The sequence shown here is derived from an EMBL/GenBank/DDBJ whole genome shotgun (WGS) entry which is preliminary data.</text>
</comment>
<sequence>MCFLLFRIVEKHHSVEFSAKRGRLSAEQPPSSMSEKHFVYYIPPTEKKTNPARDYIIWYSNRDKKKVPIVCQSFGSLSNLLEKKFSALEPKYSSTAIWTPT</sequence>
<accession>A0A8X6WJ32</accession>
<keyword evidence="2" id="KW-1185">Reference proteome</keyword>